<protein>
    <submittedName>
        <fullName evidence="1">Uncharacterized protein</fullName>
    </submittedName>
</protein>
<dbReference type="AlphaFoldDB" id="A0A9P6Y2I1"/>
<comment type="caution">
    <text evidence="1">The sequence shown here is derived from an EMBL/GenBank/DDBJ whole genome shotgun (WGS) entry which is preliminary data.</text>
</comment>
<sequence>MLSIWSIPLSEVPLWSITVSTTYGDNLSKAYKSQDDIISIFKDFVEFLENQDNVQKFHPYSPEYHGVIRCGRGVSPKPNLNEELYERLLQAHVDTTYKLPAYTDDYIRGVVNSDNLMQFKRSIRAIPDVDDKEEDIFNFLENIFRGCHKLYSTSQKLESRETAFNDLLIFSFLKSVSETISECVENCKAEFEVGETPLIAMKKQLDDTDEATLYYADGIIKLYGVKEVEVLLLETSSFFGCTNNAKKVLIIIRGSFGTLAMIKTIADIFCFGPLETFGKVKILFVHAAGIMYSHLPMEPKICQGWPNIPTLVGRLSGH</sequence>
<dbReference type="OrthoDB" id="2243575at2759"/>
<reference evidence="1" key="1">
    <citation type="journal article" date="2020" name="Microb. Genom.">
        <title>Genetic diversity of clinical and environmental Mucorales isolates obtained from an investigation of mucormycosis cases among solid organ transplant recipients.</title>
        <authorList>
            <person name="Nguyen M.H."/>
            <person name="Kaul D."/>
            <person name="Muto C."/>
            <person name="Cheng S.J."/>
            <person name="Richter R.A."/>
            <person name="Bruno V.M."/>
            <person name="Liu G."/>
            <person name="Beyhan S."/>
            <person name="Sundermann A.J."/>
            <person name="Mounaud S."/>
            <person name="Pasculle A.W."/>
            <person name="Nierman W.C."/>
            <person name="Driscoll E."/>
            <person name="Cumbie R."/>
            <person name="Clancy C.J."/>
            <person name="Dupont C.L."/>
        </authorList>
    </citation>
    <scope>NUCLEOTIDE SEQUENCE</scope>
    <source>
        <strain evidence="1">GL16</strain>
    </source>
</reference>
<evidence type="ECO:0000313" key="2">
    <source>
        <dbReference type="Proteomes" id="UP000717996"/>
    </source>
</evidence>
<dbReference type="EMBL" id="JAANIT010002067">
    <property type="protein sequence ID" value="KAG1537661.1"/>
    <property type="molecule type" value="Genomic_DNA"/>
</dbReference>
<name>A0A9P6Y2I1_RHIOR</name>
<gene>
    <name evidence="1" type="ORF">G6F51_010238</name>
</gene>
<organism evidence="1 2">
    <name type="scientific">Rhizopus oryzae</name>
    <name type="common">Mucormycosis agent</name>
    <name type="synonym">Rhizopus arrhizus var. delemar</name>
    <dbReference type="NCBI Taxonomy" id="64495"/>
    <lineage>
        <taxon>Eukaryota</taxon>
        <taxon>Fungi</taxon>
        <taxon>Fungi incertae sedis</taxon>
        <taxon>Mucoromycota</taxon>
        <taxon>Mucoromycotina</taxon>
        <taxon>Mucoromycetes</taxon>
        <taxon>Mucorales</taxon>
        <taxon>Mucorineae</taxon>
        <taxon>Rhizopodaceae</taxon>
        <taxon>Rhizopus</taxon>
    </lineage>
</organism>
<proteinExistence type="predicted"/>
<dbReference type="Proteomes" id="UP000717996">
    <property type="component" value="Unassembled WGS sequence"/>
</dbReference>
<accession>A0A9P6Y2I1</accession>
<evidence type="ECO:0000313" key="1">
    <source>
        <dbReference type="EMBL" id="KAG1537661.1"/>
    </source>
</evidence>